<keyword evidence="1" id="KW-0472">Membrane</keyword>
<keyword evidence="1" id="KW-1133">Transmembrane helix</keyword>
<reference evidence="2 3" key="1">
    <citation type="submission" date="2019-07" db="EMBL/GenBank/DDBJ databases">
        <title>Whole genome shotgun sequence of Nocardia ninae NBRC 108245.</title>
        <authorList>
            <person name="Hosoyama A."/>
            <person name="Uohara A."/>
            <person name="Ohji S."/>
            <person name="Ichikawa N."/>
        </authorList>
    </citation>
    <scope>NUCLEOTIDE SEQUENCE [LARGE SCALE GENOMIC DNA]</scope>
    <source>
        <strain evidence="2 3">NBRC 108245</strain>
    </source>
</reference>
<dbReference type="EMBL" id="BJXA01000069">
    <property type="protein sequence ID" value="GEM42411.1"/>
    <property type="molecule type" value="Genomic_DNA"/>
</dbReference>
<evidence type="ECO:0000313" key="2">
    <source>
        <dbReference type="EMBL" id="GEM42411.1"/>
    </source>
</evidence>
<dbReference type="AlphaFoldDB" id="A0A511MPL8"/>
<feature type="transmembrane region" description="Helical" evidence="1">
    <location>
        <begin position="6"/>
        <end position="26"/>
    </location>
</feature>
<name>A0A511MPL8_9NOCA</name>
<sequence length="139" mass="14692">MTVRDLMAFPFAVGAIMILSVTLGLLTAGLQEHSRAVEGGRSGDERGLLAVSFAAEETVGAGRGWDAVSVGGTTGMRTQGGWRIRAMRVWHRCVVAHELTANSWVGGWVLRGRLVVVLSPGEGAPKLIADRVDCVGSHI</sequence>
<protein>
    <submittedName>
        <fullName evidence="2">Uncharacterized protein</fullName>
    </submittedName>
</protein>
<dbReference type="Proteomes" id="UP000321424">
    <property type="component" value="Unassembled WGS sequence"/>
</dbReference>
<accession>A0A511MPL8</accession>
<evidence type="ECO:0000313" key="3">
    <source>
        <dbReference type="Proteomes" id="UP000321424"/>
    </source>
</evidence>
<proteinExistence type="predicted"/>
<evidence type="ECO:0000256" key="1">
    <source>
        <dbReference type="SAM" id="Phobius"/>
    </source>
</evidence>
<keyword evidence="3" id="KW-1185">Reference proteome</keyword>
<organism evidence="2 3">
    <name type="scientific">Nocardia ninae NBRC 108245</name>
    <dbReference type="NCBI Taxonomy" id="1210091"/>
    <lineage>
        <taxon>Bacteria</taxon>
        <taxon>Bacillati</taxon>
        <taxon>Actinomycetota</taxon>
        <taxon>Actinomycetes</taxon>
        <taxon>Mycobacteriales</taxon>
        <taxon>Nocardiaceae</taxon>
        <taxon>Nocardia</taxon>
    </lineage>
</organism>
<keyword evidence="1" id="KW-0812">Transmembrane</keyword>
<comment type="caution">
    <text evidence="2">The sequence shown here is derived from an EMBL/GenBank/DDBJ whole genome shotgun (WGS) entry which is preliminary data.</text>
</comment>
<gene>
    <name evidence="2" type="ORF">NN4_69300</name>
</gene>